<evidence type="ECO:0000256" key="1">
    <source>
        <dbReference type="SAM" id="MobiDB-lite"/>
    </source>
</evidence>
<evidence type="ECO:0000313" key="4">
    <source>
        <dbReference type="WBParaSite" id="PEQ_0000888201-mRNA-1"/>
    </source>
</evidence>
<keyword evidence="2" id="KW-0472">Membrane</keyword>
<feature type="transmembrane region" description="Helical" evidence="2">
    <location>
        <begin position="23"/>
        <end position="39"/>
    </location>
</feature>
<dbReference type="PANTHER" id="PTHR31154:SF4">
    <property type="entry name" value="MEMBRANE TRANSPORTER PROTEIN"/>
    <property type="match status" value="1"/>
</dbReference>
<proteinExistence type="predicted"/>
<keyword evidence="2" id="KW-0812">Transmembrane</keyword>
<keyword evidence="3" id="KW-1185">Reference proteome</keyword>
<evidence type="ECO:0000256" key="2">
    <source>
        <dbReference type="SAM" id="Phobius"/>
    </source>
</evidence>
<dbReference type="Proteomes" id="UP000887564">
    <property type="component" value="Unplaced"/>
</dbReference>
<evidence type="ECO:0000313" key="3">
    <source>
        <dbReference type="Proteomes" id="UP000887564"/>
    </source>
</evidence>
<feature type="region of interest" description="Disordered" evidence="1">
    <location>
        <begin position="135"/>
        <end position="156"/>
    </location>
</feature>
<organism evidence="3 4">
    <name type="scientific">Parascaris equorum</name>
    <name type="common">Equine roundworm</name>
    <dbReference type="NCBI Taxonomy" id="6256"/>
    <lineage>
        <taxon>Eukaryota</taxon>
        <taxon>Metazoa</taxon>
        <taxon>Ecdysozoa</taxon>
        <taxon>Nematoda</taxon>
        <taxon>Chromadorea</taxon>
        <taxon>Rhabditida</taxon>
        <taxon>Spirurina</taxon>
        <taxon>Ascaridomorpha</taxon>
        <taxon>Ascaridoidea</taxon>
        <taxon>Ascarididae</taxon>
        <taxon>Parascaris</taxon>
    </lineage>
</organism>
<dbReference type="WBParaSite" id="PEQ_0000888201-mRNA-1">
    <property type="protein sequence ID" value="PEQ_0000888201-mRNA-1"/>
    <property type="gene ID" value="PEQ_0000888201"/>
</dbReference>
<dbReference type="AlphaFoldDB" id="A0A914RRE4"/>
<keyword evidence="2" id="KW-1133">Transmembrane helix</keyword>
<protein>
    <submittedName>
        <fullName evidence="4">Membrane transporter protein</fullName>
    </submittedName>
</protein>
<feature type="transmembrane region" description="Helical" evidence="2">
    <location>
        <begin position="98"/>
        <end position="117"/>
    </location>
</feature>
<accession>A0A914RRE4</accession>
<feature type="transmembrane region" description="Helical" evidence="2">
    <location>
        <begin position="59"/>
        <end position="92"/>
    </location>
</feature>
<name>A0A914RRE4_PAREQ</name>
<dbReference type="PANTHER" id="PTHR31154">
    <property type="entry name" value="MEMBRANE TRANSPORTER PROTEIN"/>
    <property type="match status" value="1"/>
</dbReference>
<feature type="compositionally biased region" description="Basic and acidic residues" evidence="1">
    <location>
        <begin position="141"/>
        <end position="156"/>
    </location>
</feature>
<sequence>MSITIEWHSLVVDSLLSPAEKKMAFVSIFFSFALALYLLNSEKKRVTFDSIQNFTVIKAITLMVNGFIGGIFTGVAGSGIDVYSFSILTLLFRISEKVATPTSVVLMSANSMAGFFWRRFMDDAISQHHHFNSRLKKKHPSRIDDTNLNESRKAVG</sequence>
<reference evidence="4" key="1">
    <citation type="submission" date="2022-11" db="UniProtKB">
        <authorList>
            <consortium name="WormBaseParasite"/>
        </authorList>
    </citation>
    <scope>IDENTIFICATION</scope>
</reference>